<evidence type="ECO:0000313" key="3">
    <source>
        <dbReference type="EMBL" id="KAH0814988.1"/>
    </source>
</evidence>
<accession>A0A8J6LCR1</accession>
<proteinExistence type="inferred from homology"/>
<dbReference type="PANTHER" id="PTHR16294">
    <property type="entry name" value="DYSTROBREVIN BINDING PROTEIN 1 DYSBINDIN"/>
    <property type="match status" value="1"/>
</dbReference>
<dbReference type="GO" id="GO:0005737">
    <property type="term" value="C:cytoplasm"/>
    <property type="evidence" value="ECO:0007669"/>
    <property type="project" value="InterPro"/>
</dbReference>
<comment type="caution">
    <text evidence="3">The sequence shown here is derived from an EMBL/GenBank/DDBJ whole genome shotgun (WGS) entry which is preliminary data.</text>
</comment>
<evidence type="ECO:0000256" key="2">
    <source>
        <dbReference type="SAM" id="MobiDB-lite"/>
    </source>
</evidence>
<comment type="similarity">
    <text evidence="1">Belongs to the dysbindin family.</text>
</comment>
<dbReference type="Proteomes" id="UP000719412">
    <property type="component" value="Unassembled WGS sequence"/>
</dbReference>
<feature type="compositionally biased region" description="Polar residues" evidence="2">
    <location>
        <begin position="304"/>
        <end position="331"/>
    </location>
</feature>
<organism evidence="3 4">
    <name type="scientific">Tenebrio molitor</name>
    <name type="common">Yellow mealworm beetle</name>
    <dbReference type="NCBI Taxonomy" id="7067"/>
    <lineage>
        <taxon>Eukaryota</taxon>
        <taxon>Metazoa</taxon>
        <taxon>Ecdysozoa</taxon>
        <taxon>Arthropoda</taxon>
        <taxon>Hexapoda</taxon>
        <taxon>Insecta</taxon>
        <taxon>Pterygota</taxon>
        <taxon>Neoptera</taxon>
        <taxon>Endopterygota</taxon>
        <taxon>Coleoptera</taxon>
        <taxon>Polyphaga</taxon>
        <taxon>Cucujiformia</taxon>
        <taxon>Tenebrionidae</taxon>
        <taxon>Tenebrio</taxon>
    </lineage>
</organism>
<name>A0A8J6LCR1_TENMO</name>
<protein>
    <submittedName>
        <fullName evidence="3">Uncharacterized protein</fullName>
    </submittedName>
</protein>
<reference evidence="3" key="1">
    <citation type="journal article" date="2020" name="J Insects Food Feed">
        <title>The yellow mealworm (Tenebrio molitor) genome: a resource for the emerging insects as food and feed industry.</title>
        <authorList>
            <person name="Eriksson T."/>
            <person name="Andere A."/>
            <person name="Kelstrup H."/>
            <person name="Emery V."/>
            <person name="Picard C."/>
        </authorList>
    </citation>
    <scope>NUCLEOTIDE SEQUENCE</scope>
    <source>
        <strain evidence="3">Stoneville</strain>
        <tissue evidence="3">Whole head</tissue>
    </source>
</reference>
<feature type="region of interest" description="Disordered" evidence="2">
    <location>
        <begin position="263"/>
        <end position="282"/>
    </location>
</feature>
<evidence type="ECO:0000313" key="4">
    <source>
        <dbReference type="Proteomes" id="UP000719412"/>
    </source>
</evidence>
<reference evidence="3" key="2">
    <citation type="submission" date="2021-08" db="EMBL/GenBank/DDBJ databases">
        <authorList>
            <person name="Eriksson T."/>
        </authorList>
    </citation>
    <scope>NUCLEOTIDE SEQUENCE</scope>
    <source>
        <strain evidence="3">Stoneville</strain>
        <tissue evidence="3">Whole head</tissue>
    </source>
</reference>
<sequence length="732" mass="84782">MNVRERLKEAYENVSFSADRTWTNIPNAYHKSNMELYLTEHHIQRKRLHRNRPRTVKECIPKSRLAQYANYVYNESREMSYASSTSDCDSNLSMSIPGEPWEMPEVGELYRWFLKNQPEDNFSRLEGRYESPLLGVSGFEDKILKIQITEDRVKNIWNKECLQFGERTKTDQVLVNLFTSPMKNVFLFSSDSDYNHEWFRNISVTKDFEQLEQLSKSFREQTSSISKFLAGGNETVPPTTEPTSTEILYSEVLQGLSPSRKFMSSFKSDNGRGPQDEASVSQDTFTNFTILNSQRAGPEEPSKSDNFSQNSSLPKVSQFSPVPPQTSNKFVPQKTSTANVYFQTDTQSYARYKFPATSQFPVDSVPRHTRTSMIHHPFSSSYVQQTYFYSPVQTVQRWIPSNFNSYYPTQIFTSSWFTQNPVMSSVNRIFGPSPVNTSETRDPIDVFNRRLFECGRVEDTQFKEEAAEVDPFLEEHQVSTSVSEELEIQALEQYSNSNENFYQELERQATEHSNSDKGCVQCEVNLNAGSEILTHFQNEWEVLHNTNEDNAKKAAAAAATIAKITHKIDRDKQSLSVMTHLLTNSNLKLNIANCTKQIERLYGSFHEVEEGLLHLEDLIDNIQFENMKKDHRYHLRQYKLRKDESLKAVEASLQAKHENRLAEHELKKKKELEERRQVFDEAFKNDVESFKISGTIPKLDLPKKQPSALLEEIQIDYDENELDQFFEDTTAQ</sequence>
<dbReference type="InterPro" id="IPR007531">
    <property type="entry name" value="Dysbindin"/>
</dbReference>
<dbReference type="PANTHER" id="PTHR16294:SF6">
    <property type="entry name" value="DYNAMIN N-TERMINAL DOMAIN-CONTAINING PROTEIN"/>
    <property type="match status" value="1"/>
</dbReference>
<dbReference type="EMBL" id="JABDTM020023685">
    <property type="protein sequence ID" value="KAH0814988.1"/>
    <property type="molecule type" value="Genomic_DNA"/>
</dbReference>
<gene>
    <name evidence="3" type="ORF">GEV33_007803</name>
</gene>
<feature type="region of interest" description="Disordered" evidence="2">
    <location>
        <begin position="294"/>
        <end position="331"/>
    </location>
</feature>
<keyword evidence="4" id="KW-1185">Reference proteome</keyword>
<dbReference type="AlphaFoldDB" id="A0A8J6LCR1"/>
<evidence type="ECO:0000256" key="1">
    <source>
        <dbReference type="ARBA" id="ARBA00008686"/>
    </source>
</evidence>